<dbReference type="InterPro" id="IPR023296">
    <property type="entry name" value="Glyco_hydro_beta-prop_sf"/>
</dbReference>
<dbReference type="Gene3D" id="3.40.50.1820">
    <property type="entry name" value="alpha/beta hydrolase"/>
    <property type="match status" value="1"/>
</dbReference>
<dbReference type="GO" id="GO:0008374">
    <property type="term" value="F:O-acyltransferase activity"/>
    <property type="evidence" value="ECO:0007669"/>
    <property type="project" value="InterPro"/>
</dbReference>
<name>A0A2M8GLZ5_9BACT</name>
<gene>
    <name evidence="6" type="ORF">CO007_03985</name>
</gene>
<keyword evidence="1" id="KW-0328">Glycosyltransferase</keyword>
<evidence type="ECO:0008006" key="8">
    <source>
        <dbReference type="Google" id="ProtNLM"/>
    </source>
</evidence>
<dbReference type="PANTHER" id="PTHR35279:SF1">
    <property type="entry name" value="ARABINANASE_LEVANSUCRASE_INVERTASE"/>
    <property type="match status" value="1"/>
</dbReference>
<comment type="caution">
    <text evidence="6">The sequence shown here is derived from an EMBL/GenBank/DDBJ whole genome shotgun (WGS) entry which is preliminary data.</text>
</comment>
<evidence type="ECO:0000313" key="6">
    <source>
        <dbReference type="EMBL" id="PJC81572.1"/>
    </source>
</evidence>
<dbReference type="PANTHER" id="PTHR35279">
    <property type="match status" value="1"/>
</dbReference>
<accession>A0A2M8GLZ5</accession>
<feature type="region of interest" description="Disordered" evidence="4">
    <location>
        <begin position="728"/>
        <end position="775"/>
    </location>
</feature>
<evidence type="ECO:0000256" key="3">
    <source>
        <dbReference type="ARBA" id="ARBA00024356"/>
    </source>
</evidence>
<dbReference type="Pfam" id="PF02450">
    <property type="entry name" value="LCAT"/>
    <property type="match status" value="1"/>
</dbReference>
<organism evidence="6 7">
    <name type="scientific">Candidatus Roizmanbacteria bacterium CG_4_8_14_3_um_filter_36_10</name>
    <dbReference type="NCBI Taxonomy" id="1974834"/>
    <lineage>
        <taxon>Bacteria</taxon>
        <taxon>Candidatus Roizmaniibacteriota</taxon>
    </lineage>
</organism>
<dbReference type="InterPro" id="IPR029058">
    <property type="entry name" value="AB_hydrolase_fold"/>
</dbReference>
<evidence type="ECO:0000256" key="1">
    <source>
        <dbReference type="ARBA" id="ARBA00022676"/>
    </source>
</evidence>
<proteinExistence type="inferred from homology"/>
<dbReference type="InterPro" id="IPR007184">
    <property type="entry name" value="Mannoside_phosphorylase"/>
</dbReference>
<dbReference type="InterPro" id="IPR003386">
    <property type="entry name" value="LACT/PDAT_acylTrfase"/>
</dbReference>
<dbReference type="GO" id="GO:0006629">
    <property type="term" value="P:lipid metabolic process"/>
    <property type="evidence" value="ECO:0007669"/>
    <property type="project" value="InterPro"/>
</dbReference>
<evidence type="ECO:0000313" key="7">
    <source>
        <dbReference type="Proteomes" id="UP000229370"/>
    </source>
</evidence>
<feature type="compositionally biased region" description="Low complexity" evidence="4">
    <location>
        <begin position="733"/>
        <end position="775"/>
    </location>
</feature>
<evidence type="ECO:0000256" key="4">
    <source>
        <dbReference type="SAM" id="MobiDB-lite"/>
    </source>
</evidence>
<evidence type="ECO:0000256" key="2">
    <source>
        <dbReference type="ARBA" id="ARBA00022679"/>
    </source>
</evidence>
<dbReference type="Gene3D" id="2.115.10.20">
    <property type="entry name" value="Glycosyl hydrolase domain, family 43"/>
    <property type="match status" value="3"/>
</dbReference>
<sequence>MNKYMSKIIVLLFLLFSFLIPRKIFAGQWIKYDQNPILSSSNSWDNNVASPTVIKDEGKLKMWYQGFGNLSWSIGYAESSDGIEWHRVIDQPILSPENSEGVIETGIVEPSVVKTDKYYLWYNSQNNGIYKIRYASSNNGIDWEKKSGYVLVGKEPWESNGVANPTVIFKDGKFYMWYMGWGSGGWKIGLAESTDGINWSKQQNNPLTLSNLGHVGGQSVIFINGKFHMFYHTGDSIPNHIYHVISDDGINWSCEGDCNVLSTSSEGFDSYMVVYPEVINYNSNLYLFYTGHNGNLWQIGLASEQPIVVYNKPPIIIIPGLFASWNKEAIIYNKTVTYSDWRLNAFVKEYKGLKESLINLGNKESEDFYIFPYDWRQPVEQTTDDLNNFLKEKIWNKKPTQKINIVGHSLGGLVGRVFSQKYQDKINRIISVGTPHQGAVQVYKPIEAGQLDRDNTFLWLAEKLILILNKSTLEDDKEIIKKRFPVTLDLFPTFNFLKDTDNNEISSSDLTIKNNLLLKYNQTFSQIFPFFFAIYGEKDSQTPAGYVVEPANTINKLFGNYIDGQPKSVFYGTGDYTVLSKSSNFDEDSEKLNLDHGEIVADSSAIKKIFSLLNLSFQDNQITAGEKTVISPSLIFIIRSPAEMTVKYTDQEFHEDDSLIFIPNAQTGSYQLSVQGTDVGKYTINVGQIAEDNEVWEEINGEIKKSPPSSQTDSYIIEYNRSKANSFLPTPTPILTLTPTQSASQTTSSISTNTTESQSLESNNSEQQNSSKSSLEANKNIQDFQELLKPLSQVLGITKKKTDQPQKTDKENPFLKVILPSFITSTAGVIGYILKKRFSKK</sequence>
<dbReference type="EMBL" id="PFQK01000068">
    <property type="protein sequence ID" value="PJC81572.1"/>
    <property type="molecule type" value="Genomic_DNA"/>
</dbReference>
<feature type="transmembrane region" description="Helical" evidence="5">
    <location>
        <begin position="814"/>
        <end position="834"/>
    </location>
</feature>
<dbReference type="Proteomes" id="UP000229370">
    <property type="component" value="Unassembled WGS sequence"/>
</dbReference>
<keyword evidence="5" id="KW-1133">Transmembrane helix</keyword>
<dbReference type="Pfam" id="PF04041">
    <property type="entry name" value="Glyco_hydro_130"/>
    <property type="match status" value="1"/>
</dbReference>
<keyword evidence="5" id="KW-0472">Membrane</keyword>
<evidence type="ECO:0000256" key="5">
    <source>
        <dbReference type="SAM" id="Phobius"/>
    </source>
</evidence>
<keyword evidence="5" id="KW-0812">Transmembrane</keyword>
<dbReference type="AlphaFoldDB" id="A0A2M8GLZ5"/>
<comment type="similarity">
    <text evidence="3">Belongs to the glycosyl hydrolase 130 family.</text>
</comment>
<keyword evidence="2" id="KW-0808">Transferase</keyword>
<reference evidence="7" key="1">
    <citation type="submission" date="2017-09" db="EMBL/GenBank/DDBJ databases">
        <title>Depth-based differentiation of microbial function through sediment-hosted aquifers and enrichment of novel symbionts in the deep terrestrial subsurface.</title>
        <authorList>
            <person name="Probst A.J."/>
            <person name="Ladd B."/>
            <person name="Jarett J.K."/>
            <person name="Geller-Mcgrath D.E."/>
            <person name="Sieber C.M.K."/>
            <person name="Emerson J.B."/>
            <person name="Anantharaman K."/>
            <person name="Thomas B.C."/>
            <person name="Malmstrom R."/>
            <person name="Stieglmeier M."/>
            <person name="Klingl A."/>
            <person name="Woyke T."/>
            <person name="Ryan C.M."/>
            <person name="Banfield J.F."/>
        </authorList>
    </citation>
    <scope>NUCLEOTIDE SEQUENCE [LARGE SCALE GENOMIC DNA]</scope>
</reference>
<dbReference type="SUPFAM" id="SSF75005">
    <property type="entry name" value="Arabinanase/levansucrase/invertase"/>
    <property type="match status" value="2"/>
</dbReference>
<dbReference type="GO" id="GO:0016757">
    <property type="term" value="F:glycosyltransferase activity"/>
    <property type="evidence" value="ECO:0007669"/>
    <property type="project" value="UniProtKB-KW"/>
</dbReference>
<protein>
    <recommendedName>
        <fullName evidence="8">PGAP1 family protein</fullName>
    </recommendedName>
</protein>
<dbReference type="SUPFAM" id="SSF53474">
    <property type="entry name" value="alpha/beta-Hydrolases"/>
    <property type="match status" value="1"/>
</dbReference>